<dbReference type="Pfam" id="PF03279">
    <property type="entry name" value="Lip_A_acyltrans"/>
    <property type="match status" value="1"/>
</dbReference>
<dbReference type="AlphaFoldDB" id="A0A257LTM8"/>
<keyword evidence="4" id="KW-0808">Transferase</keyword>
<comment type="caution">
    <text evidence="7">The sequence shown here is derived from an EMBL/GenBank/DDBJ whole genome shotgun (WGS) entry which is preliminary data.</text>
</comment>
<protein>
    <recommendedName>
        <fullName evidence="9">Lipid A biosynthesis acyltransferase</fullName>
    </recommendedName>
</protein>
<reference evidence="8" key="1">
    <citation type="submission" date="2017-07" db="EMBL/GenBank/DDBJ databases">
        <title>Novel pathways for hydrocarbon cycling and metabolic interdependencies in hydrothermal sediment communities.</title>
        <authorList>
            <person name="Dombrowski N."/>
            <person name="Seitz K."/>
            <person name="Teske A."/>
            <person name="Baker B."/>
        </authorList>
    </citation>
    <scope>NUCLEOTIDE SEQUENCE [LARGE SCALE GENOMIC DNA]</scope>
</reference>
<evidence type="ECO:0000256" key="5">
    <source>
        <dbReference type="ARBA" id="ARBA00023136"/>
    </source>
</evidence>
<proteinExistence type="predicted"/>
<comment type="subcellular location">
    <subcellularLocation>
        <location evidence="1">Cell inner membrane</location>
    </subcellularLocation>
</comment>
<accession>A0A257LTM8</accession>
<dbReference type="PANTHER" id="PTHR30606">
    <property type="entry name" value="LIPID A BIOSYNTHESIS LAUROYL ACYLTRANSFERASE"/>
    <property type="match status" value="1"/>
</dbReference>
<evidence type="ECO:0000256" key="1">
    <source>
        <dbReference type="ARBA" id="ARBA00004533"/>
    </source>
</evidence>
<dbReference type="Proteomes" id="UP000216312">
    <property type="component" value="Unassembled WGS sequence"/>
</dbReference>
<evidence type="ECO:0000256" key="6">
    <source>
        <dbReference type="ARBA" id="ARBA00023315"/>
    </source>
</evidence>
<name>A0A257LTM8_UNCW3</name>
<evidence type="ECO:0000313" key="7">
    <source>
        <dbReference type="EMBL" id="OYV03013.1"/>
    </source>
</evidence>
<keyword evidence="5" id="KW-0472">Membrane</keyword>
<evidence type="ECO:0000256" key="4">
    <source>
        <dbReference type="ARBA" id="ARBA00022679"/>
    </source>
</evidence>
<organism evidence="7 8">
    <name type="scientific">candidate division WOR-3 bacterium 4484_18</name>
    <dbReference type="NCBI Taxonomy" id="2020626"/>
    <lineage>
        <taxon>Bacteria</taxon>
        <taxon>Bacteria division WOR-3</taxon>
    </lineage>
</organism>
<evidence type="ECO:0008006" key="9">
    <source>
        <dbReference type="Google" id="ProtNLM"/>
    </source>
</evidence>
<dbReference type="InterPro" id="IPR004960">
    <property type="entry name" value="LipA_acyltrans"/>
</dbReference>
<dbReference type="GO" id="GO:0009247">
    <property type="term" value="P:glycolipid biosynthetic process"/>
    <property type="evidence" value="ECO:0007669"/>
    <property type="project" value="UniProtKB-ARBA"/>
</dbReference>
<evidence type="ECO:0000256" key="2">
    <source>
        <dbReference type="ARBA" id="ARBA00022475"/>
    </source>
</evidence>
<evidence type="ECO:0000313" key="8">
    <source>
        <dbReference type="Proteomes" id="UP000216312"/>
    </source>
</evidence>
<dbReference type="GO" id="GO:0016746">
    <property type="term" value="F:acyltransferase activity"/>
    <property type="evidence" value="ECO:0007669"/>
    <property type="project" value="UniProtKB-KW"/>
</dbReference>
<gene>
    <name evidence="7" type="ORF">CGW93_02870</name>
</gene>
<keyword evidence="2" id="KW-1003">Cell membrane</keyword>
<evidence type="ECO:0000256" key="3">
    <source>
        <dbReference type="ARBA" id="ARBA00022519"/>
    </source>
</evidence>
<dbReference type="PANTHER" id="PTHR30606:SF9">
    <property type="entry name" value="LIPID A BIOSYNTHESIS LAUROYLTRANSFERASE"/>
    <property type="match status" value="1"/>
</dbReference>
<keyword evidence="6" id="KW-0012">Acyltransferase</keyword>
<dbReference type="EMBL" id="NMUJ01000028">
    <property type="protein sequence ID" value="OYV03013.1"/>
    <property type="molecule type" value="Genomic_DNA"/>
</dbReference>
<sequence>MGSKSHCGVRSDLRYGYGESVIVLTAHLGNWELGATMLAVKGYRPIVIALRPRSKLVAQFFTRRRLKAGMEVVYLGEPMFVVIKGLRANRVVATLGDRDYVGDGIEVNFLAGKTVFPRGIFELAYRTGAYIAPAFCLHQNKDRYLIYFETPYKVEDVESGIQRWAEVLANYVRKSPTEWYVFDMIWRRR</sequence>
<keyword evidence="3" id="KW-0997">Cell inner membrane</keyword>
<dbReference type="GO" id="GO:0005886">
    <property type="term" value="C:plasma membrane"/>
    <property type="evidence" value="ECO:0007669"/>
    <property type="project" value="UniProtKB-SubCell"/>
</dbReference>
<dbReference type="CDD" id="cd07984">
    <property type="entry name" value="LPLAT_LABLAT-like"/>
    <property type="match status" value="1"/>
</dbReference>